<feature type="transmembrane region" description="Helical" evidence="1">
    <location>
        <begin position="20"/>
        <end position="49"/>
    </location>
</feature>
<name>A0ABZ2LNP3_9BACT</name>
<evidence type="ECO:0000256" key="1">
    <source>
        <dbReference type="SAM" id="Phobius"/>
    </source>
</evidence>
<gene>
    <name evidence="2" type="ORF">LZC94_32375</name>
</gene>
<sequence length="63" mass="6495">MSESRTDVLNESKRKGIAAGAVTAVAVTAAVAGAPITAAIAAVPAAILAHRWWKHRAENGIKF</sequence>
<dbReference type="EMBL" id="CP089984">
    <property type="protein sequence ID" value="WXB12531.1"/>
    <property type="molecule type" value="Genomic_DNA"/>
</dbReference>
<keyword evidence="1" id="KW-0472">Membrane</keyword>
<evidence type="ECO:0008006" key="4">
    <source>
        <dbReference type="Google" id="ProtNLM"/>
    </source>
</evidence>
<accession>A0ABZ2LNP3</accession>
<reference evidence="2 3" key="1">
    <citation type="submission" date="2021-12" db="EMBL/GenBank/DDBJ databases">
        <title>Discovery of the Pendulisporaceae a myxobacterial family with distinct sporulation behavior and unique specialized metabolism.</title>
        <authorList>
            <person name="Garcia R."/>
            <person name="Popoff A."/>
            <person name="Bader C.D."/>
            <person name="Loehr J."/>
            <person name="Walesch S."/>
            <person name="Walt C."/>
            <person name="Boldt J."/>
            <person name="Bunk B."/>
            <person name="Haeckl F.J.F.P.J."/>
            <person name="Gunesch A.P."/>
            <person name="Birkelbach J."/>
            <person name="Nuebel U."/>
            <person name="Pietschmann T."/>
            <person name="Bach T."/>
            <person name="Mueller R."/>
        </authorList>
    </citation>
    <scope>NUCLEOTIDE SEQUENCE [LARGE SCALE GENOMIC DNA]</scope>
    <source>
        <strain evidence="2 3">MSr11954</strain>
    </source>
</reference>
<evidence type="ECO:0000313" key="3">
    <source>
        <dbReference type="Proteomes" id="UP001370348"/>
    </source>
</evidence>
<dbReference type="RefSeq" id="WP_394822153.1">
    <property type="nucleotide sequence ID" value="NZ_CP089984.1"/>
</dbReference>
<keyword evidence="1" id="KW-0812">Transmembrane</keyword>
<keyword evidence="1" id="KW-1133">Transmembrane helix</keyword>
<dbReference type="Proteomes" id="UP001370348">
    <property type="component" value="Chromosome"/>
</dbReference>
<keyword evidence="3" id="KW-1185">Reference proteome</keyword>
<proteinExistence type="predicted"/>
<organism evidence="2 3">
    <name type="scientific">Pendulispora albinea</name>
    <dbReference type="NCBI Taxonomy" id="2741071"/>
    <lineage>
        <taxon>Bacteria</taxon>
        <taxon>Pseudomonadati</taxon>
        <taxon>Myxococcota</taxon>
        <taxon>Myxococcia</taxon>
        <taxon>Myxococcales</taxon>
        <taxon>Sorangiineae</taxon>
        <taxon>Pendulisporaceae</taxon>
        <taxon>Pendulispora</taxon>
    </lineage>
</organism>
<protein>
    <recommendedName>
        <fullName evidence="4">Secreted protein</fullName>
    </recommendedName>
</protein>
<evidence type="ECO:0000313" key="2">
    <source>
        <dbReference type="EMBL" id="WXB12531.1"/>
    </source>
</evidence>